<name>A0A6A3LPD0_9STRA</name>
<feature type="compositionally biased region" description="Basic and acidic residues" evidence="1">
    <location>
        <begin position="33"/>
        <end position="44"/>
    </location>
</feature>
<comment type="caution">
    <text evidence="2">The sequence shown here is derived from an EMBL/GenBank/DDBJ whole genome shotgun (WGS) entry which is preliminary data.</text>
</comment>
<proteinExistence type="predicted"/>
<gene>
    <name evidence="2" type="ORF">PR002_g13315</name>
</gene>
<protein>
    <submittedName>
        <fullName evidence="2">Uncharacterized protein</fullName>
    </submittedName>
</protein>
<dbReference type="Proteomes" id="UP000435112">
    <property type="component" value="Unassembled WGS sequence"/>
</dbReference>
<sequence>MRRMMPGETHADFAAGLRDGTTKKPVKQSPKWRTLEEAADKATELDDPMGNVAQGMINIG</sequence>
<evidence type="ECO:0000313" key="2">
    <source>
        <dbReference type="EMBL" id="KAE9017713.1"/>
    </source>
</evidence>
<feature type="region of interest" description="Disordered" evidence="1">
    <location>
        <begin position="1"/>
        <end position="60"/>
    </location>
</feature>
<evidence type="ECO:0000313" key="3">
    <source>
        <dbReference type="Proteomes" id="UP000435112"/>
    </source>
</evidence>
<dbReference type="AlphaFoldDB" id="A0A6A3LPD0"/>
<evidence type="ECO:0000256" key="1">
    <source>
        <dbReference type="SAM" id="MobiDB-lite"/>
    </source>
</evidence>
<accession>A0A6A3LPD0</accession>
<reference evidence="2 3" key="1">
    <citation type="submission" date="2018-09" db="EMBL/GenBank/DDBJ databases">
        <title>Genomic investigation of the strawberry pathogen Phytophthora fragariae indicates pathogenicity is determined by transcriptional variation in three key races.</title>
        <authorList>
            <person name="Adams T.M."/>
            <person name="Armitage A.D."/>
            <person name="Sobczyk M.K."/>
            <person name="Bates H.J."/>
            <person name="Dunwell J.M."/>
            <person name="Nellist C.F."/>
            <person name="Harrison R.J."/>
        </authorList>
    </citation>
    <scope>NUCLEOTIDE SEQUENCE [LARGE SCALE GENOMIC DNA]</scope>
    <source>
        <strain evidence="2 3">SCRP324</strain>
    </source>
</reference>
<organism evidence="2 3">
    <name type="scientific">Phytophthora rubi</name>
    <dbReference type="NCBI Taxonomy" id="129364"/>
    <lineage>
        <taxon>Eukaryota</taxon>
        <taxon>Sar</taxon>
        <taxon>Stramenopiles</taxon>
        <taxon>Oomycota</taxon>
        <taxon>Peronosporomycetes</taxon>
        <taxon>Peronosporales</taxon>
        <taxon>Peronosporaceae</taxon>
        <taxon>Phytophthora</taxon>
    </lineage>
</organism>
<dbReference type="EMBL" id="QXFU01000874">
    <property type="protein sequence ID" value="KAE9017713.1"/>
    <property type="molecule type" value="Genomic_DNA"/>
</dbReference>
<dbReference type="OrthoDB" id="10359230at2759"/>